<proteinExistence type="predicted"/>
<gene>
    <name evidence="2" type="ORF">MTY59_21680</name>
</gene>
<organism evidence="2 3">
    <name type="scientific">Mycobacterium senriense</name>
    <dbReference type="NCBI Taxonomy" id="2775496"/>
    <lineage>
        <taxon>Bacteria</taxon>
        <taxon>Bacillati</taxon>
        <taxon>Actinomycetota</taxon>
        <taxon>Actinomycetes</taxon>
        <taxon>Mycobacteriales</taxon>
        <taxon>Mycobacteriaceae</taxon>
        <taxon>Mycobacterium</taxon>
        <taxon>Mycobacterium avium complex (MAC)</taxon>
    </lineage>
</organism>
<dbReference type="EMBL" id="AP024828">
    <property type="protein sequence ID" value="BCZ22313.1"/>
    <property type="molecule type" value="Genomic_DNA"/>
</dbReference>
<name>A0ABM7SPJ6_9MYCO</name>
<keyword evidence="1" id="KW-0732">Signal</keyword>
<dbReference type="PROSITE" id="PS51257">
    <property type="entry name" value="PROKAR_LIPOPROTEIN"/>
    <property type="match status" value="1"/>
</dbReference>
<dbReference type="Proteomes" id="UP000826012">
    <property type="component" value="Chromosome"/>
</dbReference>
<reference evidence="2 3" key="2">
    <citation type="submission" date="2021-07" db="EMBL/GenBank/DDBJ databases">
        <authorList>
            <person name="Matsumoto Y."/>
            <person name="Motooka D."/>
            <person name="Nakamura S."/>
        </authorList>
    </citation>
    <scope>NUCLEOTIDE SEQUENCE [LARGE SCALE GENOMIC DNA]</scope>
    <source>
        <strain evidence="2 3">TY59</strain>
    </source>
</reference>
<sequence>MISKALVASAAFAAAAVISACSAHADPPRFPDLGGYTPASVADYRVDASTPGIPATQVFFLTPDGIICSFLSGQAQCTGNNLPGIPPASPASDGSQRVNWIGTASRLQQITPSGPTPNGVKTLPPSHSITVDGVICGVDNSGMTACKDTQGEGFVLSPKGSGWLPHV</sequence>
<evidence type="ECO:0000313" key="3">
    <source>
        <dbReference type="Proteomes" id="UP000826012"/>
    </source>
</evidence>
<keyword evidence="3" id="KW-1185">Reference proteome</keyword>
<feature type="chain" id="PRO_5045866145" description="Lipoprotein" evidence="1">
    <location>
        <begin position="26"/>
        <end position="167"/>
    </location>
</feature>
<reference evidence="2 3" key="1">
    <citation type="submission" date="2021-07" db="EMBL/GenBank/DDBJ databases">
        <title>Complete genome sequence of nontuberculous Mycobacterium sp. TY59.</title>
        <authorList>
            <person name="Fukushima K."/>
        </authorList>
    </citation>
    <scope>NUCLEOTIDE SEQUENCE [LARGE SCALE GENOMIC DNA]</scope>
    <source>
        <strain evidence="2 3">TY59</strain>
    </source>
</reference>
<accession>A0ABM7SPJ6</accession>
<evidence type="ECO:0008006" key="4">
    <source>
        <dbReference type="Google" id="ProtNLM"/>
    </source>
</evidence>
<protein>
    <recommendedName>
        <fullName evidence="4">Lipoprotein</fullName>
    </recommendedName>
</protein>
<evidence type="ECO:0000256" key="1">
    <source>
        <dbReference type="SAM" id="SignalP"/>
    </source>
</evidence>
<feature type="signal peptide" evidence="1">
    <location>
        <begin position="1"/>
        <end position="25"/>
    </location>
</feature>
<evidence type="ECO:0000313" key="2">
    <source>
        <dbReference type="EMBL" id="BCZ22313.1"/>
    </source>
</evidence>